<protein>
    <recommendedName>
        <fullName evidence="9">Ribophorin II C-terminal domain-containing protein</fullName>
    </recommendedName>
</protein>
<evidence type="ECO:0000256" key="3">
    <source>
        <dbReference type="ARBA" id="ARBA00022729"/>
    </source>
</evidence>
<organism evidence="10">
    <name type="scientific">Eremomyces bilateralis CBS 781.70</name>
    <dbReference type="NCBI Taxonomy" id="1392243"/>
    <lineage>
        <taxon>Eukaryota</taxon>
        <taxon>Fungi</taxon>
        <taxon>Dikarya</taxon>
        <taxon>Ascomycota</taxon>
        <taxon>Pezizomycotina</taxon>
        <taxon>Dothideomycetes</taxon>
        <taxon>Dothideomycetes incertae sedis</taxon>
        <taxon>Eremomycetales</taxon>
        <taxon>Eremomycetaceae</taxon>
        <taxon>Eremomyces</taxon>
    </lineage>
</organism>
<evidence type="ECO:0000259" key="9">
    <source>
        <dbReference type="Pfam" id="PF25147"/>
    </source>
</evidence>
<reference evidence="10 12" key="1">
    <citation type="submission" date="2020-01" db="EMBL/GenBank/DDBJ databases">
        <authorList>
            <consortium name="DOE Joint Genome Institute"/>
            <person name="Haridas S."/>
            <person name="Albert R."/>
            <person name="Binder M."/>
            <person name="Bloem J."/>
            <person name="Labutti K."/>
            <person name="Salamov A."/>
            <person name="Andreopoulos B."/>
            <person name="Baker S.E."/>
            <person name="Barry K."/>
            <person name="Bills G."/>
            <person name="Bluhm B.H."/>
            <person name="Cannon C."/>
            <person name="Castanera R."/>
            <person name="Culley D.E."/>
            <person name="Daum C."/>
            <person name="Ezra D."/>
            <person name="Gonzalez J.B."/>
            <person name="Henrissat B."/>
            <person name="Kuo A."/>
            <person name="Liang C."/>
            <person name="Lipzen A."/>
            <person name="Lutzoni F."/>
            <person name="Magnuson J."/>
            <person name="Mondo S."/>
            <person name="Nolan M."/>
            <person name="Ohm R."/>
            <person name="Pangilinan J."/>
            <person name="Park H.-J."/>
            <person name="Ramirez L."/>
            <person name="Alfaro M."/>
            <person name="Sun H."/>
            <person name="Tritt A."/>
            <person name="Yoshinaga Y."/>
            <person name="Zwiers L.-H."/>
            <person name="Turgeon B.G."/>
            <person name="Goodwin S.B."/>
            <person name="Spatafora J.W."/>
            <person name="Crous P.W."/>
            <person name="Grigoriev I.V."/>
        </authorList>
    </citation>
    <scope>NUCLEOTIDE SEQUENCE</scope>
    <source>
        <strain evidence="10 12">CBS 781.70</strain>
    </source>
</reference>
<sequence length="289" mass="31004">MRFFSTSTLWLTLGNAFLTSAASSWSFSDASVIVQGKGAGNAARSKESIVPGSTVVNPLSFGTGETLKIVLTAKEGKTGRRPHQAFLVLHDQDTRLEESFPFSISDSGKGKVEITHKDLPIQFLTSSDSLQASIIIGSFGSSTPYNVPAFTVDISRDLAAPISIPEKPVRYGKLPEIHHIFRSDPQSPPKIISLVFTLATLAALPALLVGWAMLGANVDHAPKAFSQAPVAHVLFFGSVVALEGVFFLYYTSWNLFQVLPAVSVVGVVAFLSGSRALTETQDRRLAGLR</sequence>
<dbReference type="GO" id="GO:0006487">
    <property type="term" value="P:protein N-linked glycosylation"/>
    <property type="evidence" value="ECO:0007669"/>
    <property type="project" value="TreeGrafter"/>
</dbReference>
<feature type="signal peptide" evidence="8">
    <location>
        <begin position="1"/>
        <end position="23"/>
    </location>
</feature>
<evidence type="ECO:0000256" key="2">
    <source>
        <dbReference type="ARBA" id="ARBA00022692"/>
    </source>
</evidence>
<dbReference type="PANTHER" id="PTHR12640:SF0">
    <property type="entry name" value="DOLICHYL-DIPHOSPHOOLIGOSACCHARIDE--PROTEIN GLYCOSYLTRANSFERASE SUBUNIT 2"/>
    <property type="match status" value="1"/>
</dbReference>
<evidence type="ECO:0000256" key="8">
    <source>
        <dbReference type="SAM" id="SignalP"/>
    </source>
</evidence>
<gene>
    <name evidence="10 12" type="ORF">P152DRAFT_96940</name>
</gene>
<dbReference type="Proteomes" id="UP000504638">
    <property type="component" value="Unplaced"/>
</dbReference>
<evidence type="ECO:0000313" key="10">
    <source>
        <dbReference type="EMBL" id="KAF1810384.1"/>
    </source>
</evidence>
<dbReference type="RefSeq" id="XP_033532015.1">
    <property type="nucleotide sequence ID" value="XM_033683392.1"/>
</dbReference>
<dbReference type="InterPro" id="IPR008814">
    <property type="entry name" value="Swp1"/>
</dbReference>
<feature type="domain" description="Ribophorin II C-terminal" evidence="9">
    <location>
        <begin position="181"/>
        <end position="284"/>
    </location>
</feature>
<dbReference type="EMBL" id="ML975166">
    <property type="protein sequence ID" value="KAF1810384.1"/>
    <property type="molecule type" value="Genomic_DNA"/>
</dbReference>
<proteinExistence type="predicted"/>
<evidence type="ECO:0000256" key="1">
    <source>
        <dbReference type="ARBA" id="ARBA00004477"/>
    </source>
</evidence>
<dbReference type="PANTHER" id="PTHR12640">
    <property type="entry name" value="RIBOPHORIN II"/>
    <property type="match status" value="1"/>
</dbReference>
<comment type="subcellular location">
    <subcellularLocation>
        <location evidence="1">Endoplasmic reticulum membrane</location>
        <topology evidence="1">Multi-pass membrane protein</topology>
    </subcellularLocation>
</comment>
<keyword evidence="4" id="KW-0256">Endoplasmic reticulum</keyword>
<dbReference type="AlphaFoldDB" id="A0A6G1FX79"/>
<feature type="chain" id="PRO_5044631658" description="Ribophorin II C-terminal domain-containing protein" evidence="8">
    <location>
        <begin position="24"/>
        <end position="289"/>
    </location>
</feature>
<evidence type="ECO:0000256" key="6">
    <source>
        <dbReference type="ARBA" id="ARBA00023136"/>
    </source>
</evidence>
<evidence type="ECO:0000313" key="12">
    <source>
        <dbReference type="RefSeq" id="XP_033532015.1"/>
    </source>
</evidence>
<keyword evidence="11" id="KW-1185">Reference proteome</keyword>
<name>A0A6G1FX79_9PEZI</name>
<evidence type="ECO:0000256" key="7">
    <source>
        <dbReference type="SAM" id="Phobius"/>
    </source>
</evidence>
<accession>A0A6G1FX79</accession>
<dbReference type="InterPro" id="IPR056790">
    <property type="entry name" value="Ribophorin_II_C"/>
</dbReference>
<reference evidence="12" key="2">
    <citation type="submission" date="2020-04" db="EMBL/GenBank/DDBJ databases">
        <authorList>
            <consortium name="NCBI Genome Project"/>
        </authorList>
    </citation>
    <scope>NUCLEOTIDE SEQUENCE</scope>
    <source>
        <strain evidence="12">CBS 781.70</strain>
    </source>
</reference>
<keyword evidence="5 7" id="KW-1133">Transmembrane helix</keyword>
<dbReference type="Pfam" id="PF25147">
    <property type="entry name" value="Ribophorin_II_C"/>
    <property type="match status" value="1"/>
</dbReference>
<dbReference type="UniPathway" id="UPA00378"/>
<reference evidence="12" key="3">
    <citation type="submission" date="2025-04" db="UniProtKB">
        <authorList>
            <consortium name="RefSeq"/>
        </authorList>
    </citation>
    <scope>IDENTIFICATION</scope>
    <source>
        <strain evidence="12">CBS 781.70</strain>
    </source>
</reference>
<dbReference type="OrthoDB" id="432292at2759"/>
<keyword evidence="2 7" id="KW-0812">Transmembrane</keyword>
<feature type="transmembrane region" description="Helical" evidence="7">
    <location>
        <begin position="228"/>
        <end position="249"/>
    </location>
</feature>
<evidence type="ECO:0000256" key="4">
    <source>
        <dbReference type="ARBA" id="ARBA00022824"/>
    </source>
</evidence>
<dbReference type="GeneID" id="54423962"/>
<feature type="transmembrane region" description="Helical" evidence="7">
    <location>
        <begin position="255"/>
        <end position="274"/>
    </location>
</feature>
<evidence type="ECO:0000313" key="11">
    <source>
        <dbReference type="Proteomes" id="UP000504638"/>
    </source>
</evidence>
<feature type="transmembrane region" description="Helical" evidence="7">
    <location>
        <begin position="191"/>
        <end position="216"/>
    </location>
</feature>
<keyword evidence="6 7" id="KW-0472">Membrane</keyword>
<evidence type="ECO:0000256" key="5">
    <source>
        <dbReference type="ARBA" id="ARBA00022989"/>
    </source>
</evidence>
<keyword evidence="3 8" id="KW-0732">Signal</keyword>
<dbReference type="GO" id="GO:0008250">
    <property type="term" value="C:oligosaccharyltransferase complex"/>
    <property type="evidence" value="ECO:0007669"/>
    <property type="project" value="InterPro"/>
</dbReference>